<evidence type="ECO:0000313" key="1">
    <source>
        <dbReference type="EMBL" id="KAA6324607.1"/>
    </source>
</evidence>
<dbReference type="AlphaFoldDB" id="A0A5J4QRR7"/>
<proteinExistence type="predicted"/>
<accession>A0A5J4QRR7</accession>
<name>A0A5J4QRR7_9ZZZZ</name>
<reference evidence="1" key="1">
    <citation type="submission" date="2019-03" db="EMBL/GenBank/DDBJ databases">
        <title>Single cell metagenomics reveals metabolic interactions within the superorganism composed of flagellate Streblomastix strix and complex community of Bacteroidetes bacteria on its surface.</title>
        <authorList>
            <person name="Treitli S.C."/>
            <person name="Kolisko M."/>
            <person name="Husnik F."/>
            <person name="Keeling P."/>
            <person name="Hampl V."/>
        </authorList>
    </citation>
    <scope>NUCLEOTIDE SEQUENCE</scope>
    <source>
        <strain evidence="1">STM</strain>
    </source>
</reference>
<organism evidence="1">
    <name type="scientific">termite gut metagenome</name>
    <dbReference type="NCBI Taxonomy" id="433724"/>
    <lineage>
        <taxon>unclassified sequences</taxon>
        <taxon>metagenomes</taxon>
        <taxon>organismal metagenomes</taxon>
    </lineage>
</organism>
<sequence length="46" mass="5300">MKKKSTSKRCAGCVKYRTKECNKNVNGYAKACEDYEKNNWIGKIIP</sequence>
<gene>
    <name evidence="1" type="ORF">EZS27_026081</name>
</gene>
<comment type="caution">
    <text evidence="1">The sequence shown here is derived from an EMBL/GenBank/DDBJ whole genome shotgun (WGS) entry which is preliminary data.</text>
</comment>
<dbReference type="EMBL" id="SNRY01002537">
    <property type="protein sequence ID" value="KAA6324607.1"/>
    <property type="molecule type" value="Genomic_DNA"/>
</dbReference>
<protein>
    <submittedName>
        <fullName evidence="1">Uncharacterized protein</fullName>
    </submittedName>
</protein>